<dbReference type="AlphaFoldDB" id="A0A5K3EHB0"/>
<dbReference type="SUPFAM" id="SSF55797">
    <property type="entry name" value="PR-1-like"/>
    <property type="match status" value="1"/>
</dbReference>
<sequence length="227" mass="25690">MMRKLICITVLFLNALAEVPSQQEREYIMKLHSELREEVDPPASNMLMLSYSSELEKLAGSWMATCNPTIPDTTQHPEYNDLGHVIKIGAINRTLRFEDLSSVKEEKPNFDSGAGTCKGWCYNYKQVIWANATEIGCARHRCLLGGINENYFYFVACLYRPTKNHLDTWPYERGVSCSKCPEGYICDRKQCTKQAPQTSTLATTSVSTRNSAFIILNSAMFILLCMA</sequence>
<dbReference type="CDD" id="cd05380">
    <property type="entry name" value="CAP_euk"/>
    <property type="match status" value="1"/>
</dbReference>
<evidence type="ECO:0000313" key="3">
    <source>
        <dbReference type="WBParaSite" id="MCU_000184-RA"/>
    </source>
</evidence>
<dbReference type="WBParaSite" id="MCU_000184-RA">
    <property type="protein sequence ID" value="MCU_000184-RA"/>
    <property type="gene ID" value="MCU_000184"/>
</dbReference>
<dbReference type="PRINTS" id="PR00837">
    <property type="entry name" value="V5TPXLIKE"/>
</dbReference>
<reference evidence="3" key="1">
    <citation type="submission" date="2019-11" db="UniProtKB">
        <authorList>
            <consortium name="WormBaseParasite"/>
        </authorList>
    </citation>
    <scope>IDENTIFICATION</scope>
</reference>
<dbReference type="PANTHER" id="PTHR10334">
    <property type="entry name" value="CYSTEINE-RICH SECRETORY PROTEIN-RELATED"/>
    <property type="match status" value="1"/>
</dbReference>
<feature type="signal peptide" evidence="1">
    <location>
        <begin position="1"/>
        <end position="17"/>
    </location>
</feature>
<feature type="chain" id="PRO_5024294361" evidence="1">
    <location>
        <begin position="18"/>
        <end position="227"/>
    </location>
</feature>
<accession>A0A5K3EHB0</accession>
<dbReference type="Gene3D" id="3.40.33.10">
    <property type="entry name" value="CAP"/>
    <property type="match status" value="1"/>
</dbReference>
<dbReference type="SMART" id="SM00198">
    <property type="entry name" value="SCP"/>
    <property type="match status" value="1"/>
</dbReference>
<keyword evidence="1" id="KW-0732">Signal</keyword>
<dbReference type="InterPro" id="IPR001283">
    <property type="entry name" value="CRISP-related"/>
</dbReference>
<evidence type="ECO:0000259" key="2">
    <source>
        <dbReference type="SMART" id="SM00198"/>
    </source>
</evidence>
<protein>
    <submittedName>
        <fullName evidence="3">SCP domain-containing protein</fullName>
    </submittedName>
</protein>
<feature type="domain" description="SCP" evidence="2">
    <location>
        <begin position="23"/>
        <end position="167"/>
    </location>
</feature>
<name>A0A5K3EHB0_MESCO</name>
<organism evidence="3">
    <name type="scientific">Mesocestoides corti</name>
    <name type="common">Flatworm</name>
    <dbReference type="NCBI Taxonomy" id="53468"/>
    <lineage>
        <taxon>Eukaryota</taxon>
        <taxon>Metazoa</taxon>
        <taxon>Spiralia</taxon>
        <taxon>Lophotrochozoa</taxon>
        <taxon>Platyhelminthes</taxon>
        <taxon>Cestoda</taxon>
        <taxon>Eucestoda</taxon>
        <taxon>Cyclophyllidea</taxon>
        <taxon>Mesocestoididae</taxon>
        <taxon>Mesocestoides</taxon>
    </lineage>
</organism>
<dbReference type="Pfam" id="PF00188">
    <property type="entry name" value="CAP"/>
    <property type="match status" value="1"/>
</dbReference>
<proteinExistence type="predicted"/>
<dbReference type="InterPro" id="IPR035940">
    <property type="entry name" value="CAP_sf"/>
</dbReference>
<evidence type="ECO:0000256" key="1">
    <source>
        <dbReference type="SAM" id="SignalP"/>
    </source>
</evidence>
<dbReference type="InterPro" id="IPR014044">
    <property type="entry name" value="CAP_dom"/>
</dbReference>